<accession>A0A524RLE6</accession>
<sequence>MNRVLDRREKALELARTRGLLLVNEAAEAGIDPSTLERLYHERRLERLERGLYGLPDAAVREHASLEIVAKRVPQAVFCLLSALKLHGLGTQLPRKVSIALPRGTYCPKHTYLQLEIVQVQPALHRLQVQTHHPAPSASGSMAWRKRWSIASATGVASGWNRCWRH</sequence>
<dbReference type="Pfam" id="PF13338">
    <property type="entry name" value="AbiEi_4"/>
    <property type="match status" value="1"/>
</dbReference>
<evidence type="ECO:0000313" key="2">
    <source>
        <dbReference type="EMBL" id="TGG90887.1"/>
    </source>
</evidence>
<proteinExistence type="predicted"/>
<feature type="domain" description="AbiEi antitoxin N-terminal" evidence="1">
    <location>
        <begin position="10"/>
        <end position="56"/>
    </location>
</feature>
<dbReference type="EMBL" id="SRMO01000084">
    <property type="protein sequence ID" value="TGG90887.1"/>
    <property type="molecule type" value="Genomic_DNA"/>
</dbReference>
<dbReference type="AlphaFoldDB" id="A0A524RLE6"/>
<dbReference type="Proteomes" id="UP000317990">
    <property type="component" value="Unassembled WGS sequence"/>
</dbReference>
<reference evidence="2 3" key="1">
    <citation type="journal article" date="2019" name="mSystems">
        <title>Life at home and on the roam: Genomic adaptions reflect the dual lifestyle of an intracellular, facultative symbiont.</title>
        <authorList>
            <person name="Burgsdorf I."/>
        </authorList>
    </citation>
    <scope>NUCLEOTIDE SEQUENCE [LARGE SCALE GENOMIC DNA]</scope>
    <source>
        <strain evidence="2">277cV</strain>
    </source>
</reference>
<name>A0A524RLE6_9CHRO</name>
<protein>
    <recommendedName>
        <fullName evidence="1">AbiEi antitoxin N-terminal domain-containing protein</fullName>
    </recommendedName>
</protein>
<organism evidence="2 3">
    <name type="scientific">Aphanocapsa feldmannii 277cV</name>
    <dbReference type="NCBI Taxonomy" id="2507553"/>
    <lineage>
        <taxon>Bacteria</taxon>
        <taxon>Bacillati</taxon>
        <taxon>Cyanobacteriota</taxon>
        <taxon>Cyanophyceae</taxon>
        <taxon>Oscillatoriophycideae</taxon>
        <taxon>Chroococcales</taxon>
        <taxon>Microcystaceae</taxon>
        <taxon>Aphanocapsa</taxon>
    </lineage>
</organism>
<evidence type="ECO:0000313" key="3">
    <source>
        <dbReference type="Proteomes" id="UP000317990"/>
    </source>
</evidence>
<evidence type="ECO:0000259" key="1">
    <source>
        <dbReference type="Pfam" id="PF13338"/>
    </source>
</evidence>
<comment type="caution">
    <text evidence="2">The sequence shown here is derived from an EMBL/GenBank/DDBJ whole genome shotgun (WGS) entry which is preliminary data.</text>
</comment>
<gene>
    <name evidence="2" type="ORF">ERJ67_09190</name>
</gene>
<dbReference type="InterPro" id="IPR025159">
    <property type="entry name" value="AbiEi_N"/>
</dbReference>